<comment type="similarity">
    <text evidence="2 4">Belongs to the class-III pyridoxal-phosphate-dependent aminotransferase family.</text>
</comment>
<keyword evidence="5" id="KW-0808">Transferase</keyword>
<gene>
    <name evidence="5" type="ORF">B0J13DRAFT_653860</name>
</gene>
<evidence type="ECO:0000256" key="1">
    <source>
        <dbReference type="ARBA" id="ARBA00001933"/>
    </source>
</evidence>
<dbReference type="Gene3D" id="3.40.640.10">
    <property type="entry name" value="Type I PLP-dependent aspartate aminotransferase-like (Major domain)"/>
    <property type="match status" value="1"/>
</dbReference>
<dbReference type="InterPro" id="IPR015424">
    <property type="entry name" value="PyrdxlP-dep_Trfase"/>
</dbReference>
<dbReference type="EMBL" id="JAGMUU010000038">
    <property type="protein sequence ID" value="KAH7115467.1"/>
    <property type="molecule type" value="Genomic_DNA"/>
</dbReference>
<dbReference type="PANTHER" id="PTHR43094">
    <property type="entry name" value="AMINOTRANSFERASE"/>
    <property type="match status" value="1"/>
</dbReference>
<dbReference type="Proteomes" id="UP000717696">
    <property type="component" value="Unassembled WGS sequence"/>
</dbReference>
<dbReference type="NCBIfam" id="NF005685">
    <property type="entry name" value="PRK07483.1"/>
    <property type="match status" value="1"/>
</dbReference>
<dbReference type="Pfam" id="PF00202">
    <property type="entry name" value="Aminotran_3"/>
    <property type="match status" value="1"/>
</dbReference>
<dbReference type="GO" id="GO:0030170">
    <property type="term" value="F:pyridoxal phosphate binding"/>
    <property type="evidence" value="ECO:0007669"/>
    <property type="project" value="InterPro"/>
</dbReference>
<dbReference type="InterPro" id="IPR015422">
    <property type="entry name" value="PyrdxlP-dep_Trfase_small"/>
</dbReference>
<dbReference type="InterPro" id="IPR005814">
    <property type="entry name" value="Aminotrans_3"/>
</dbReference>
<accession>A0A9P9DAM9</accession>
<evidence type="ECO:0000256" key="2">
    <source>
        <dbReference type="ARBA" id="ARBA00008954"/>
    </source>
</evidence>
<dbReference type="AlphaFoldDB" id="A0A9P9DAM9"/>
<comment type="caution">
    <text evidence="5">The sequence shown here is derived from an EMBL/GenBank/DDBJ whole genome shotgun (WGS) entry which is preliminary data.</text>
</comment>
<dbReference type="GO" id="GO:0008483">
    <property type="term" value="F:transaminase activity"/>
    <property type="evidence" value="ECO:0007669"/>
    <property type="project" value="InterPro"/>
</dbReference>
<evidence type="ECO:0000256" key="3">
    <source>
        <dbReference type="ARBA" id="ARBA00022898"/>
    </source>
</evidence>
<proteinExistence type="inferred from homology"/>
<protein>
    <submittedName>
        <fullName evidence="5">Pyridoxal phosphate-dependent transferase</fullName>
    </submittedName>
</protein>
<reference evidence="5" key="1">
    <citation type="journal article" date="2021" name="Nat. Commun.">
        <title>Genetic determinants of endophytism in the Arabidopsis root mycobiome.</title>
        <authorList>
            <person name="Mesny F."/>
            <person name="Miyauchi S."/>
            <person name="Thiergart T."/>
            <person name="Pickel B."/>
            <person name="Atanasova L."/>
            <person name="Karlsson M."/>
            <person name="Huettel B."/>
            <person name="Barry K.W."/>
            <person name="Haridas S."/>
            <person name="Chen C."/>
            <person name="Bauer D."/>
            <person name="Andreopoulos W."/>
            <person name="Pangilinan J."/>
            <person name="LaButti K."/>
            <person name="Riley R."/>
            <person name="Lipzen A."/>
            <person name="Clum A."/>
            <person name="Drula E."/>
            <person name="Henrissat B."/>
            <person name="Kohler A."/>
            <person name="Grigoriev I.V."/>
            <person name="Martin F.M."/>
            <person name="Hacquard S."/>
        </authorList>
    </citation>
    <scope>NUCLEOTIDE SEQUENCE</scope>
    <source>
        <strain evidence="5">MPI-CAGE-AT-0021</strain>
    </source>
</reference>
<evidence type="ECO:0000313" key="6">
    <source>
        <dbReference type="Proteomes" id="UP000717696"/>
    </source>
</evidence>
<evidence type="ECO:0000313" key="5">
    <source>
        <dbReference type="EMBL" id="KAH7115467.1"/>
    </source>
</evidence>
<keyword evidence="3 4" id="KW-0663">Pyridoxal phosphate</keyword>
<comment type="cofactor">
    <cofactor evidence="1">
        <name>pyridoxal 5'-phosphate</name>
        <dbReference type="ChEBI" id="CHEBI:597326"/>
    </cofactor>
</comment>
<dbReference type="CDD" id="cd00610">
    <property type="entry name" value="OAT_like"/>
    <property type="match status" value="1"/>
</dbReference>
<keyword evidence="6" id="KW-1185">Reference proteome</keyword>
<organism evidence="5 6">
    <name type="scientific">Dactylonectria estremocensis</name>
    <dbReference type="NCBI Taxonomy" id="1079267"/>
    <lineage>
        <taxon>Eukaryota</taxon>
        <taxon>Fungi</taxon>
        <taxon>Dikarya</taxon>
        <taxon>Ascomycota</taxon>
        <taxon>Pezizomycotina</taxon>
        <taxon>Sordariomycetes</taxon>
        <taxon>Hypocreomycetidae</taxon>
        <taxon>Hypocreales</taxon>
        <taxon>Nectriaceae</taxon>
        <taxon>Dactylonectria</taxon>
    </lineage>
</organism>
<evidence type="ECO:0000256" key="4">
    <source>
        <dbReference type="RuleBase" id="RU003560"/>
    </source>
</evidence>
<sequence length="456" mass="49592">MFRKSAVLHRDLRRDLPVLTKAQGRHCILENGAKILDAAGGAAVACLGHGDPRVKEAISRQLDQVAYCATGFYTTDVCEQLCQHLVDSTRGQMARVYIVNSGSEAMEAAIKMARQYHLEKQSPEPSRIRFISRNRSYHGVTMGALSVGQHKERRAKFESTLQCNVSSVSPCYAYREKHTGETDEAYMQRLAEELDREFLRVGPETVCAFVAEPVSGASLGCVPAVPGYFEAIRAVCDKHGALLILDEVMSGMGRTGTLHAWEAEGIVPDIQAIGKGLGAGFVPVSGVLANQRVVDALQRGTGVFSHAQTFQGHPISCAAALEVQRIIQADNLLANVREMGQELSGLLKRLLSDHPNVGDIRGKGLFWGIEFVQDKLSKKSFPKEALVAYKMTLLAFTAYGIQVYPGSGTVDGDVGDHIILAPAYNSTRDEIGVIANTVNRLVHDFFSENSQKACTA</sequence>
<dbReference type="PANTHER" id="PTHR43094:SF1">
    <property type="entry name" value="AMINOTRANSFERASE CLASS-III"/>
    <property type="match status" value="1"/>
</dbReference>
<dbReference type="OrthoDB" id="5419315at2759"/>
<dbReference type="InterPro" id="IPR015421">
    <property type="entry name" value="PyrdxlP-dep_Trfase_major"/>
</dbReference>
<dbReference type="SUPFAM" id="SSF53383">
    <property type="entry name" value="PLP-dependent transferases"/>
    <property type="match status" value="1"/>
</dbReference>
<dbReference type="Gene3D" id="3.90.1150.10">
    <property type="entry name" value="Aspartate Aminotransferase, domain 1"/>
    <property type="match status" value="1"/>
</dbReference>
<dbReference type="GO" id="GO:0005829">
    <property type="term" value="C:cytosol"/>
    <property type="evidence" value="ECO:0007669"/>
    <property type="project" value="TreeGrafter"/>
</dbReference>
<name>A0A9P9DAM9_9HYPO</name>
<dbReference type="FunFam" id="3.40.640.10:FF:000004">
    <property type="entry name" value="Acetylornithine aminotransferase"/>
    <property type="match status" value="1"/>
</dbReference>